<name>A0A210Q7A3_MIZYE</name>
<feature type="compositionally biased region" description="Low complexity" evidence="17">
    <location>
        <begin position="697"/>
        <end position="714"/>
    </location>
</feature>
<dbReference type="PROSITE" id="PS50001">
    <property type="entry name" value="SH2"/>
    <property type="match status" value="1"/>
</dbReference>
<feature type="compositionally biased region" description="Basic and acidic residues" evidence="17">
    <location>
        <begin position="1025"/>
        <end position="1037"/>
    </location>
</feature>
<proteinExistence type="predicted"/>
<feature type="region of interest" description="Disordered" evidence="17">
    <location>
        <begin position="1025"/>
        <end position="1071"/>
    </location>
</feature>
<dbReference type="Pfam" id="PF00017">
    <property type="entry name" value="SH2"/>
    <property type="match status" value="1"/>
</dbReference>
<dbReference type="GO" id="GO:0009968">
    <property type="term" value="P:negative regulation of signal transduction"/>
    <property type="evidence" value="ECO:0007669"/>
    <property type="project" value="UniProtKB-KW"/>
</dbReference>
<evidence type="ECO:0000256" key="1">
    <source>
        <dbReference type="ARBA" id="ARBA00004123"/>
    </source>
</evidence>
<evidence type="ECO:0000256" key="12">
    <source>
        <dbReference type="ARBA" id="ARBA00023242"/>
    </source>
</evidence>
<evidence type="ECO:0000256" key="13">
    <source>
        <dbReference type="ARBA" id="ARBA00059017"/>
    </source>
</evidence>
<feature type="compositionally biased region" description="Basic and acidic residues" evidence="17">
    <location>
        <begin position="388"/>
        <end position="405"/>
    </location>
</feature>
<dbReference type="GO" id="GO:0035556">
    <property type="term" value="P:intracellular signal transduction"/>
    <property type="evidence" value="ECO:0007669"/>
    <property type="project" value="InterPro"/>
</dbReference>
<evidence type="ECO:0000256" key="4">
    <source>
        <dbReference type="ARBA" id="ARBA00004906"/>
    </source>
</evidence>
<dbReference type="InterPro" id="IPR036860">
    <property type="entry name" value="SH2_dom_sf"/>
</dbReference>
<feature type="compositionally biased region" description="Polar residues" evidence="17">
    <location>
        <begin position="859"/>
        <end position="875"/>
    </location>
</feature>
<evidence type="ECO:0000259" key="18">
    <source>
        <dbReference type="PROSITE" id="PS50001"/>
    </source>
</evidence>
<dbReference type="SMART" id="SM00252">
    <property type="entry name" value="SH2"/>
    <property type="match status" value="1"/>
</dbReference>
<dbReference type="GO" id="GO:0005634">
    <property type="term" value="C:nucleus"/>
    <property type="evidence" value="ECO:0007669"/>
    <property type="project" value="UniProtKB-SubCell"/>
</dbReference>
<feature type="region of interest" description="Disordered" evidence="17">
    <location>
        <begin position="354"/>
        <end position="414"/>
    </location>
</feature>
<comment type="subunit">
    <text evidence="14">Substrate-recognition component of the ECS(SOCS7) complex, composed of SOCS7, CUL5, ELOB, ELOC and RNF7/RBX2. Interacts, via the third proline-rich region, with the second SH3 domain of the adapter protein NCK1. Also interacts with GRB2, INSR, PLCG1, SORBS3/vinexin, and phosphorylated STAT3 and STAT5. Interacts with SEPT6. Interacts with phosphorylated IRS4 and PIK3R1.</text>
</comment>
<dbReference type="SUPFAM" id="SSF158235">
    <property type="entry name" value="SOCS box-like"/>
    <property type="match status" value="1"/>
</dbReference>
<evidence type="ECO:0000256" key="6">
    <source>
        <dbReference type="ARBA" id="ARBA00022490"/>
    </source>
</evidence>
<dbReference type="SUPFAM" id="SSF55550">
    <property type="entry name" value="SH2 domain"/>
    <property type="match status" value="1"/>
</dbReference>
<reference evidence="20 21" key="1">
    <citation type="journal article" date="2017" name="Nat. Ecol. Evol.">
        <title>Scallop genome provides insights into evolution of bilaterian karyotype and development.</title>
        <authorList>
            <person name="Wang S."/>
            <person name="Zhang J."/>
            <person name="Jiao W."/>
            <person name="Li J."/>
            <person name="Xun X."/>
            <person name="Sun Y."/>
            <person name="Guo X."/>
            <person name="Huan P."/>
            <person name="Dong B."/>
            <person name="Zhang L."/>
            <person name="Hu X."/>
            <person name="Sun X."/>
            <person name="Wang J."/>
            <person name="Zhao C."/>
            <person name="Wang Y."/>
            <person name="Wang D."/>
            <person name="Huang X."/>
            <person name="Wang R."/>
            <person name="Lv J."/>
            <person name="Li Y."/>
            <person name="Zhang Z."/>
            <person name="Liu B."/>
            <person name="Lu W."/>
            <person name="Hui Y."/>
            <person name="Liang J."/>
            <person name="Zhou Z."/>
            <person name="Hou R."/>
            <person name="Li X."/>
            <person name="Liu Y."/>
            <person name="Li H."/>
            <person name="Ning X."/>
            <person name="Lin Y."/>
            <person name="Zhao L."/>
            <person name="Xing Q."/>
            <person name="Dou J."/>
            <person name="Li Y."/>
            <person name="Mao J."/>
            <person name="Guo H."/>
            <person name="Dou H."/>
            <person name="Li T."/>
            <person name="Mu C."/>
            <person name="Jiang W."/>
            <person name="Fu Q."/>
            <person name="Fu X."/>
            <person name="Miao Y."/>
            <person name="Liu J."/>
            <person name="Yu Q."/>
            <person name="Li R."/>
            <person name="Liao H."/>
            <person name="Li X."/>
            <person name="Kong Y."/>
            <person name="Jiang Z."/>
            <person name="Chourrout D."/>
            <person name="Li R."/>
            <person name="Bao Z."/>
        </authorList>
    </citation>
    <scope>NUCLEOTIDE SEQUENCE [LARGE SCALE GENOMIC DNA]</scope>
    <source>
        <strain evidence="20 21">PY_sf001</strain>
    </source>
</reference>
<dbReference type="PROSITE" id="PS50225">
    <property type="entry name" value="SOCS"/>
    <property type="match status" value="1"/>
</dbReference>
<evidence type="ECO:0000259" key="19">
    <source>
        <dbReference type="PROSITE" id="PS50225"/>
    </source>
</evidence>
<evidence type="ECO:0000256" key="3">
    <source>
        <dbReference type="ARBA" id="ARBA00004496"/>
    </source>
</evidence>
<evidence type="ECO:0000313" key="21">
    <source>
        <dbReference type="Proteomes" id="UP000242188"/>
    </source>
</evidence>
<comment type="pathway">
    <text evidence="4">Protein modification; protein ubiquitination.</text>
</comment>
<feature type="compositionally biased region" description="Polar residues" evidence="17">
    <location>
        <begin position="369"/>
        <end position="387"/>
    </location>
</feature>
<feature type="compositionally biased region" description="Acidic residues" evidence="17">
    <location>
        <begin position="957"/>
        <end position="969"/>
    </location>
</feature>
<feature type="region of interest" description="Disordered" evidence="17">
    <location>
        <begin position="937"/>
        <end position="978"/>
    </location>
</feature>
<feature type="compositionally biased region" description="Polar residues" evidence="17">
    <location>
        <begin position="1039"/>
        <end position="1071"/>
    </location>
</feature>
<keyword evidence="9" id="KW-0833">Ubl conjugation pathway</keyword>
<dbReference type="InterPro" id="IPR000980">
    <property type="entry name" value="SH2"/>
</dbReference>
<evidence type="ECO:0000256" key="11">
    <source>
        <dbReference type="ARBA" id="ARBA00023136"/>
    </source>
</evidence>
<dbReference type="InterPro" id="IPR036036">
    <property type="entry name" value="SOCS_box-like_dom_sf"/>
</dbReference>
<dbReference type="FunFam" id="3.30.505.10:FF:000029">
    <property type="entry name" value="Suppressor of cytokine signaling 7"/>
    <property type="match status" value="1"/>
</dbReference>
<evidence type="ECO:0000256" key="5">
    <source>
        <dbReference type="ARBA" id="ARBA00022475"/>
    </source>
</evidence>
<comment type="subcellular location">
    <subcellularLocation>
        <location evidence="2">Cell membrane</location>
        <topology evidence="2">Peripheral membrane protein</topology>
        <orientation evidence="2">Cytoplasmic side</orientation>
    </subcellularLocation>
    <subcellularLocation>
        <location evidence="3">Cytoplasm</location>
    </subcellularLocation>
    <subcellularLocation>
        <location evidence="1">Nucleus</location>
    </subcellularLocation>
</comment>
<dbReference type="GO" id="GO:0005886">
    <property type="term" value="C:plasma membrane"/>
    <property type="evidence" value="ECO:0007669"/>
    <property type="project" value="UniProtKB-SubCell"/>
</dbReference>
<dbReference type="OrthoDB" id="5979828at2759"/>
<dbReference type="InterPro" id="IPR037346">
    <property type="entry name" value="SOCS7_SOCS"/>
</dbReference>
<dbReference type="SMART" id="SM00253">
    <property type="entry name" value="SOCS"/>
    <property type="match status" value="1"/>
</dbReference>
<keyword evidence="11" id="KW-0472">Membrane</keyword>
<dbReference type="Proteomes" id="UP000242188">
    <property type="component" value="Unassembled WGS sequence"/>
</dbReference>
<comment type="caution">
    <text evidence="20">The sequence shown here is derived from an EMBL/GenBank/DDBJ whole genome shotgun (WGS) entry which is preliminary data.</text>
</comment>
<dbReference type="SMART" id="SM00969">
    <property type="entry name" value="SOCS_box"/>
    <property type="match status" value="1"/>
</dbReference>
<feature type="domain" description="SOCS box" evidence="19">
    <location>
        <begin position="1275"/>
        <end position="1325"/>
    </location>
</feature>
<evidence type="ECO:0000256" key="10">
    <source>
        <dbReference type="ARBA" id="ARBA00022999"/>
    </source>
</evidence>
<dbReference type="CDD" id="cd03741">
    <property type="entry name" value="SOCS_SOCS7"/>
    <property type="match status" value="1"/>
</dbReference>
<feature type="region of interest" description="Disordered" evidence="17">
    <location>
        <begin position="697"/>
        <end position="717"/>
    </location>
</feature>
<dbReference type="InterPro" id="IPR035866">
    <property type="entry name" value="SOCS7_SH2"/>
</dbReference>
<evidence type="ECO:0000256" key="9">
    <source>
        <dbReference type="ARBA" id="ARBA00022786"/>
    </source>
</evidence>
<dbReference type="CDD" id="cd10388">
    <property type="entry name" value="SH2_SOCS7"/>
    <property type="match status" value="1"/>
</dbReference>
<evidence type="ECO:0000256" key="16">
    <source>
        <dbReference type="PROSITE-ProRule" id="PRU00191"/>
    </source>
</evidence>
<dbReference type="EMBL" id="NEDP02004718">
    <property type="protein sequence ID" value="OWF44601.1"/>
    <property type="molecule type" value="Genomic_DNA"/>
</dbReference>
<keyword evidence="12" id="KW-0539">Nucleus</keyword>
<dbReference type="InterPro" id="IPR001496">
    <property type="entry name" value="SOCS_box"/>
</dbReference>
<keyword evidence="7" id="KW-0341">Growth regulation</keyword>
<keyword evidence="21" id="KW-1185">Reference proteome</keyword>
<feature type="compositionally biased region" description="Polar residues" evidence="17">
    <location>
        <begin position="756"/>
        <end position="768"/>
    </location>
</feature>
<feature type="region of interest" description="Disordered" evidence="17">
    <location>
        <begin position="856"/>
        <end position="875"/>
    </location>
</feature>
<feature type="compositionally biased region" description="Basic and acidic residues" evidence="17">
    <location>
        <begin position="96"/>
        <end position="108"/>
    </location>
</feature>
<accession>A0A210Q7A3</accession>
<feature type="region of interest" description="Disordered" evidence="17">
    <location>
        <begin position="1"/>
        <end position="36"/>
    </location>
</feature>
<feature type="domain" description="SH2" evidence="18">
    <location>
        <begin position="1172"/>
        <end position="1265"/>
    </location>
</feature>
<feature type="region of interest" description="Disordered" evidence="17">
    <location>
        <begin position="81"/>
        <end position="123"/>
    </location>
</feature>
<dbReference type="GO" id="GO:0046854">
    <property type="term" value="P:phosphatidylinositol phosphate biosynthetic process"/>
    <property type="evidence" value="ECO:0007669"/>
    <property type="project" value="TreeGrafter"/>
</dbReference>
<keyword evidence="6" id="KW-0963">Cytoplasm</keyword>
<dbReference type="STRING" id="6573.A0A210Q7A3"/>
<evidence type="ECO:0000256" key="2">
    <source>
        <dbReference type="ARBA" id="ARBA00004413"/>
    </source>
</evidence>
<evidence type="ECO:0000256" key="8">
    <source>
        <dbReference type="ARBA" id="ARBA00022700"/>
    </source>
</evidence>
<evidence type="ECO:0000256" key="14">
    <source>
        <dbReference type="ARBA" id="ARBA00062788"/>
    </source>
</evidence>
<gene>
    <name evidence="20" type="ORF">KP79_PYT24702</name>
</gene>
<dbReference type="Pfam" id="PF07525">
    <property type="entry name" value="SOCS_box"/>
    <property type="match status" value="1"/>
</dbReference>
<protein>
    <recommendedName>
        <fullName evidence="15">Suppressor of cytokine signaling 7</fullName>
    </recommendedName>
</protein>
<keyword evidence="8" id="KW-0734">Signal transduction inhibitor</keyword>
<dbReference type="Gene3D" id="3.30.505.10">
    <property type="entry name" value="SH2 domain"/>
    <property type="match status" value="1"/>
</dbReference>
<dbReference type="PANTHER" id="PTHR10155:SF5">
    <property type="entry name" value="SUPPRESSOR OF CYTOKINE SIGNALING 7"/>
    <property type="match status" value="1"/>
</dbReference>
<dbReference type="GO" id="GO:0005737">
    <property type="term" value="C:cytoplasm"/>
    <property type="evidence" value="ECO:0007669"/>
    <property type="project" value="UniProtKB-SubCell"/>
</dbReference>
<keyword evidence="10 16" id="KW-0727">SH2 domain</keyword>
<sequence>MDSQKKSATLPAGMAPPSSGSHGKAQQKLSSHSFSGGFLGRLKRRFRLKSKGYELQPENQAAVQGVRFQQCQENLAGQRLQEEGSAARGPAPADVVRTHSDRRTERPPQFRGGHKKDERKTRSDMLYDSNSAVQRNCLGKEVNVPNEYVVSDTNVIDLESDGGGITGDIFDEMDPGYETLDEVRRKMQMQFNQPQKMNGSACLPETELVCQRSKGPQHRRSQSTGHPQMAHPGEFYGMLDSGLGSPLVSDNSSSMRASDIVTKSLSVVSDTDISAYQSVNSVGYTHHDNFLSPSNLPSMRMNSCPGNTYDMSPGRSQDLLCPRGSQGVYNSDTYLPDHEVSELYANPKILMRKKSQREETEAKLRLSGHVSNRTSSNDSDEGNTSFDTDGKRSSTGDNQIEHREFEEESVPPIPERKYSLYLNQQNKRQNSQDKHVNTISVDSSYSSSVNESQSNESTCAMAENSMFSDHRGLADSAITDSVSSRILNQSADTFGQDSGFWLSEDDDILRSCDTSIHGDRSDIDKYIHNTSKQPSPAIRFENDERVILTGDVRTIAPESAKSVTDSENVQFELKKKGEIIDNLKEHISQREVSDDLYQNPWDVISDSKGQRRDITSAILRRSDDRAVASYKVQGEVIPHTVEREIIDQNSNQNDHQLLKKRNSSGSRISYKEMTVCQSASLEKLAFENTTANTGLLSDQMPSVQSSSSVRTTDSAENCLGQQRDSVVEHRNSVVEYRNSVVEHRNSIGEHRISGGETRNSGGAGRYSQSVKTDLQNTVLDATNQKQSNIHIINNKPVCADSTIKDQRNARISNDTHSQIPSKGRECPDQCATPCLRSTLGLENNSVDQSLCERDFESSLDGSTEPSIDSLGGSTDCLSEKSIEQRVVSYEDDADAVLESMDVQSDSFADEMTMSMAGSVSVQCDSNNQILEGIQGMNLSQDYDPPSDVSETLKTDSAEQETESISDPSDDIVSSASTLSPSARLPDYYYQDTEPVHMSLSELGMSDEQWVETEPIHMSVNELKRSKSHYEGEREHQSHFHTPSPSLWQSPQDYTTELRSSNSTQDHSLLPSTQQCSNVYETVDDDDQQDLETNVNVRRHGHPVMHPAYINNHGARPRRPYSVEVSSFQNRRDEDFMKRLDSRPPAVIPRTNPEEESQRDFMESMRQLKDCGWYWGPLSWDEAEIKLMNKPDGSFLVRDSSDDRYILSLSFNMQGRVHHTRIEHHKGKFSFWSQPDSHGKATIREFIEQCVKNSRNGQFLYFIRPSGPGSPPMPVHLLHPISRYKQMQSLQHMCRFQILQKVRRDHIDKLPIPTQIKDYLKDPQYYVEYLEED</sequence>
<keyword evidence="5" id="KW-1003">Cell membrane</keyword>
<dbReference type="GO" id="GO:0046935">
    <property type="term" value="F:1-phosphatidylinositol-3-kinase regulator activity"/>
    <property type="evidence" value="ECO:0007669"/>
    <property type="project" value="TreeGrafter"/>
</dbReference>
<dbReference type="PANTHER" id="PTHR10155">
    <property type="entry name" value="PHOSPHATIDYLINOSITOL 3-KINASE REGULATORY SUBUNIT"/>
    <property type="match status" value="1"/>
</dbReference>
<organism evidence="20 21">
    <name type="scientific">Mizuhopecten yessoensis</name>
    <name type="common">Japanese scallop</name>
    <name type="synonym">Patinopecten yessoensis</name>
    <dbReference type="NCBI Taxonomy" id="6573"/>
    <lineage>
        <taxon>Eukaryota</taxon>
        <taxon>Metazoa</taxon>
        <taxon>Spiralia</taxon>
        <taxon>Lophotrochozoa</taxon>
        <taxon>Mollusca</taxon>
        <taxon>Bivalvia</taxon>
        <taxon>Autobranchia</taxon>
        <taxon>Pteriomorphia</taxon>
        <taxon>Pectinida</taxon>
        <taxon>Pectinoidea</taxon>
        <taxon>Pectinidae</taxon>
        <taxon>Mizuhopecten</taxon>
    </lineage>
</organism>
<comment type="function">
    <text evidence="13">Substrate-recognition component of a cullin-5-RING E3 ubiquitin-protein ligase complex (ECS complex, also named CRL5 complex), which mediates the ubiquitination and subsequent proteasomal degradation of target proteins, such as DAB1 and IRS1. Specifically recognizes and binds phosphorylated proteins via its SH2 domain, promoting their ubiquitination. The ECS(SOCS7) complex acts as a key regulator of reelin signaling by mediating ubiquitination and degradation of phosphorylated DAB1 in the cortical plate of the developing cerebral cortex, thereby regulating neuron positioning during cortex development. Functions in insulin signaling and glucose homeostasis through IRS1 ubiquitination and subsequent proteasomal degradation. Also inhibits prolactin, growth hormone and leptin signaling by preventing STAT3 and STAT5 activation, sequestering them in the cytoplasm and reducing their binding to DNA.</text>
</comment>
<evidence type="ECO:0000256" key="7">
    <source>
        <dbReference type="ARBA" id="ARBA00022604"/>
    </source>
</evidence>
<evidence type="ECO:0000256" key="17">
    <source>
        <dbReference type="SAM" id="MobiDB-lite"/>
    </source>
</evidence>
<evidence type="ECO:0000256" key="15">
    <source>
        <dbReference type="ARBA" id="ARBA00070642"/>
    </source>
</evidence>
<feature type="region of interest" description="Disordered" evidence="17">
    <location>
        <begin position="747"/>
        <end position="768"/>
    </location>
</feature>
<evidence type="ECO:0000313" key="20">
    <source>
        <dbReference type="EMBL" id="OWF44601.1"/>
    </source>
</evidence>
<dbReference type="GO" id="GO:0005942">
    <property type="term" value="C:phosphatidylinositol 3-kinase complex"/>
    <property type="evidence" value="ECO:0007669"/>
    <property type="project" value="TreeGrafter"/>
</dbReference>